<keyword evidence="2" id="KW-1185">Reference proteome</keyword>
<protein>
    <submittedName>
        <fullName evidence="1">Uncharacterized protein</fullName>
    </submittedName>
</protein>
<organism evidence="1 2">
    <name type="scientific">Dreissena polymorpha</name>
    <name type="common">Zebra mussel</name>
    <name type="synonym">Mytilus polymorpha</name>
    <dbReference type="NCBI Taxonomy" id="45954"/>
    <lineage>
        <taxon>Eukaryota</taxon>
        <taxon>Metazoa</taxon>
        <taxon>Spiralia</taxon>
        <taxon>Lophotrochozoa</taxon>
        <taxon>Mollusca</taxon>
        <taxon>Bivalvia</taxon>
        <taxon>Autobranchia</taxon>
        <taxon>Heteroconchia</taxon>
        <taxon>Euheterodonta</taxon>
        <taxon>Imparidentia</taxon>
        <taxon>Neoheterodontei</taxon>
        <taxon>Myida</taxon>
        <taxon>Dreissenoidea</taxon>
        <taxon>Dreissenidae</taxon>
        <taxon>Dreissena</taxon>
    </lineage>
</organism>
<evidence type="ECO:0000313" key="1">
    <source>
        <dbReference type="EMBL" id="KAH3695108.1"/>
    </source>
</evidence>
<comment type="caution">
    <text evidence="1">The sequence shown here is derived from an EMBL/GenBank/DDBJ whole genome shotgun (WGS) entry which is preliminary data.</text>
</comment>
<dbReference type="AlphaFoldDB" id="A0A9D4BIY4"/>
<proteinExistence type="predicted"/>
<evidence type="ECO:0000313" key="2">
    <source>
        <dbReference type="Proteomes" id="UP000828390"/>
    </source>
</evidence>
<reference evidence="1" key="2">
    <citation type="submission" date="2020-11" db="EMBL/GenBank/DDBJ databases">
        <authorList>
            <person name="McCartney M.A."/>
            <person name="Auch B."/>
            <person name="Kono T."/>
            <person name="Mallez S."/>
            <person name="Becker A."/>
            <person name="Gohl D.M."/>
            <person name="Silverstein K.A.T."/>
            <person name="Koren S."/>
            <person name="Bechman K.B."/>
            <person name="Herman A."/>
            <person name="Abrahante J.E."/>
            <person name="Garbe J."/>
        </authorList>
    </citation>
    <scope>NUCLEOTIDE SEQUENCE</scope>
    <source>
        <strain evidence="1">Duluth1</strain>
        <tissue evidence="1">Whole animal</tissue>
    </source>
</reference>
<accession>A0A9D4BIY4</accession>
<dbReference type="EMBL" id="JAIWYP010000016">
    <property type="protein sequence ID" value="KAH3695108.1"/>
    <property type="molecule type" value="Genomic_DNA"/>
</dbReference>
<name>A0A9D4BIY4_DREPO</name>
<reference evidence="1" key="1">
    <citation type="journal article" date="2019" name="bioRxiv">
        <title>The Genome of the Zebra Mussel, Dreissena polymorpha: A Resource for Invasive Species Research.</title>
        <authorList>
            <person name="McCartney M.A."/>
            <person name="Auch B."/>
            <person name="Kono T."/>
            <person name="Mallez S."/>
            <person name="Zhang Y."/>
            <person name="Obille A."/>
            <person name="Becker A."/>
            <person name="Abrahante J.E."/>
            <person name="Garbe J."/>
            <person name="Badalamenti J.P."/>
            <person name="Herman A."/>
            <person name="Mangelson H."/>
            <person name="Liachko I."/>
            <person name="Sullivan S."/>
            <person name="Sone E.D."/>
            <person name="Koren S."/>
            <person name="Silverstein K.A.T."/>
            <person name="Beckman K.B."/>
            <person name="Gohl D.M."/>
        </authorList>
    </citation>
    <scope>NUCLEOTIDE SEQUENCE</scope>
    <source>
        <strain evidence="1">Duluth1</strain>
        <tissue evidence="1">Whole animal</tissue>
    </source>
</reference>
<dbReference type="Proteomes" id="UP000828390">
    <property type="component" value="Unassembled WGS sequence"/>
</dbReference>
<sequence length="95" mass="10555">MEVSLLVTELQLVTLMNTSFLTIIETPWRCLKSYPPKHSFCTTVVDLPACMECSYVPCSYGCSKCCQRTSSSSKLVVSTLGTSSEVNSRHYYAPD</sequence>
<gene>
    <name evidence="1" type="ORF">DPMN_082564</name>
</gene>